<dbReference type="EMBL" id="FQYI01000007">
    <property type="protein sequence ID" value="SHI98968.1"/>
    <property type="molecule type" value="Genomic_DNA"/>
</dbReference>
<feature type="domain" description="Tubulin/FtsZ GTPase" evidence="8">
    <location>
        <begin position="27"/>
        <end position="219"/>
    </location>
</feature>
<comment type="subcellular location">
    <subcellularLocation>
        <location evidence="4">Cytoplasm</location>
    </subcellularLocation>
    <text evidence="4">Assembles at midcell at the inner surface of the cytoplasmic membrane.</text>
</comment>
<dbReference type="InterPro" id="IPR000158">
    <property type="entry name" value="Cell_div_FtsZ"/>
</dbReference>
<dbReference type="PANTHER" id="PTHR30314:SF3">
    <property type="entry name" value="MITOCHONDRIAL DIVISION PROTEIN FSZA"/>
    <property type="match status" value="1"/>
</dbReference>
<evidence type="ECO:0000256" key="6">
    <source>
        <dbReference type="RuleBase" id="RU000631"/>
    </source>
</evidence>
<dbReference type="SUPFAM" id="SSF52490">
    <property type="entry name" value="Tubulin nucleotide-binding domain-like"/>
    <property type="match status" value="1"/>
</dbReference>
<keyword evidence="4 6" id="KW-0717">Septation</keyword>
<evidence type="ECO:0000259" key="8">
    <source>
        <dbReference type="SMART" id="SM00864"/>
    </source>
</evidence>
<keyword evidence="4 6" id="KW-0132">Cell division</keyword>
<comment type="similarity">
    <text evidence="1 4 6">Belongs to the FtsZ family.</text>
</comment>
<dbReference type="GO" id="GO:0032153">
    <property type="term" value="C:cell division site"/>
    <property type="evidence" value="ECO:0007669"/>
    <property type="project" value="UniProtKB-UniRule"/>
</dbReference>
<comment type="subunit">
    <text evidence="4">Homodimer. Polymerizes to form a dynamic ring structure in a strictly GTP-dependent manner. Interacts directly with several other division proteins.</text>
</comment>
<organism evidence="10 11">
    <name type="scientific">Cruoricaptor ignavus</name>
    <dbReference type="NCBI Taxonomy" id="1118202"/>
    <lineage>
        <taxon>Bacteria</taxon>
        <taxon>Pseudomonadati</taxon>
        <taxon>Bacteroidota</taxon>
        <taxon>Flavobacteriia</taxon>
        <taxon>Flavobacteriales</taxon>
        <taxon>Weeksellaceae</taxon>
        <taxon>Cruoricaptor</taxon>
    </lineage>
</organism>
<dbReference type="PANTHER" id="PTHR30314">
    <property type="entry name" value="CELL DIVISION PROTEIN FTSZ-RELATED"/>
    <property type="match status" value="1"/>
</dbReference>
<proteinExistence type="inferred from homology"/>
<dbReference type="InterPro" id="IPR008280">
    <property type="entry name" value="Tub_FtsZ_C"/>
</dbReference>
<dbReference type="InterPro" id="IPR024757">
    <property type="entry name" value="FtsZ_C"/>
</dbReference>
<dbReference type="AlphaFoldDB" id="A0A1M6FMI8"/>
<evidence type="ECO:0000256" key="1">
    <source>
        <dbReference type="ARBA" id="ARBA00009690"/>
    </source>
</evidence>
<dbReference type="Gene3D" id="3.30.1330.20">
    <property type="entry name" value="Tubulin/FtsZ, C-terminal domain"/>
    <property type="match status" value="1"/>
</dbReference>
<keyword evidence="4" id="KW-0963">Cytoplasm</keyword>
<dbReference type="PRINTS" id="PR00423">
    <property type="entry name" value="CELLDVISFTSZ"/>
</dbReference>
<dbReference type="GO" id="GO:0043093">
    <property type="term" value="P:FtsZ-dependent cytokinesis"/>
    <property type="evidence" value="ECO:0007669"/>
    <property type="project" value="UniProtKB-UniRule"/>
</dbReference>
<reference evidence="10 11" key="1">
    <citation type="submission" date="2016-11" db="EMBL/GenBank/DDBJ databases">
        <authorList>
            <person name="Jaros S."/>
            <person name="Januszkiewicz K."/>
            <person name="Wedrychowicz H."/>
        </authorList>
    </citation>
    <scope>NUCLEOTIDE SEQUENCE [LARGE SCALE GENOMIC DNA]</scope>
    <source>
        <strain evidence="10 11">DSM 25479</strain>
    </source>
</reference>
<dbReference type="GO" id="GO:0005525">
    <property type="term" value="F:GTP binding"/>
    <property type="evidence" value="ECO:0007669"/>
    <property type="project" value="UniProtKB-UniRule"/>
</dbReference>
<dbReference type="NCBIfam" id="TIGR00065">
    <property type="entry name" value="ftsZ"/>
    <property type="match status" value="1"/>
</dbReference>
<dbReference type="SMART" id="SM00864">
    <property type="entry name" value="Tubulin"/>
    <property type="match status" value="1"/>
</dbReference>
<keyword evidence="11" id="KW-1185">Reference proteome</keyword>
<evidence type="ECO:0000256" key="4">
    <source>
        <dbReference type="HAMAP-Rule" id="MF_00909"/>
    </source>
</evidence>
<evidence type="ECO:0000256" key="7">
    <source>
        <dbReference type="SAM" id="MobiDB-lite"/>
    </source>
</evidence>
<evidence type="ECO:0000259" key="9">
    <source>
        <dbReference type="SMART" id="SM00865"/>
    </source>
</evidence>
<feature type="domain" description="Tubulin/FtsZ 2-layer sandwich" evidence="9">
    <location>
        <begin position="221"/>
        <end position="343"/>
    </location>
</feature>
<feature type="binding site" evidence="4">
    <location>
        <begin position="35"/>
        <end position="39"/>
    </location>
    <ligand>
        <name>GTP</name>
        <dbReference type="ChEBI" id="CHEBI:37565"/>
    </ligand>
</feature>
<dbReference type="Pfam" id="PF00091">
    <property type="entry name" value="Tubulin"/>
    <property type="match status" value="1"/>
</dbReference>
<dbReference type="GO" id="GO:0051258">
    <property type="term" value="P:protein polymerization"/>
    <property type="evidence" value="ECO:0007669"/>
    <property type="project" value="UniProtKB-UniRule"/>
</dbReference>
<dbReference type="GO" id="GO:0003924">
    <property type="term" value="F:GTPase activity"/>
    <property type="evidence" value="ECO:0007669"/>
    <property type="project" value="UniProtKB-UniRule"/>
</dbReference>
<dbReference type="GO" id="GO:0005737">
    <property type="term" value="C:cytoplasm"/>
    <property type="evidence" value="ECO:0007669"/>
    <property type="project" value="UniProtKB-SubCell"/>
</dbReference>
<dbReference type="InterPro" id="IPR020805">
    <property type="entry name" value="Cell_div_FtsZ_CS"/>
</dbReference>
<dbReference type="InterPro" id="IPR003008">
    <property type="entry name" value="Tubulin_FtsZ_GTPase"/>
</dbReference>
<dbReference type="HAMAP" id="MF_00909">
    <property type="entry name" value="FtsZ"/>
    <property type="match status" value="1"/>
</dbReference>
<dbReference type="PROSITE" id="PS01135">
    <property type="entry name" value="FTSZ_2"/>
    <property type="match status" value="1"/>
</dbReference>
<dbReference type="InterPro" id="IPR018316">
    <property type="entry name" value="Tubulin/FtsZ_2-layer-sand-dom"/>
</dbReference>
<dbReference type="Pfam" id="PF12327">
    <property type="entry name" value="FtsZ_C"/>
    <property type="match status" value="1"/>
</dbReference>
<keyword evidence="4 6" id="KW-0131">Cell cycle</keyword>
<feature type="binding site" evidence="4">
    <location>
        <begin position="123"/>
        <end position="125"/>
    </location>
    <ligand>
        <name>GTP</name>
        <dbReference type="ChEBI" id="CHEBI:37565"/>
    </ligand>
</feature>
<feature type="binding site" evidence="4">
    <location>
        <position position="201"/>
    </location>
    <ligand>
        <name>GTP</name>
        <dbReference type="ChEBI" id="CHEBI:37565"/>
    </ligand>
</feature>
<feature type="binding site" evidence="4">
    <location>
        <position position="158"/>
    </location>
    <ligand>
        <name>GTP</name>
        <dbReference type="ChEBI" id="CHEBI:37565"/>
    </ligand>
</feature>
<name>A0A1M6FMI8_9FLAO</name>
<evidence type="ECO:0000256" key="2">
    <source>
        <dbReference type="ARBA" id="ARBA00022741"/>
    </source>
</evidence>
<dbReference type="InterPro" id="IPR037103">
    <property type="entry name" value="Tubulin/FtsZ-like_C"/>
</dbReference>
<dbReference type="InterPro" id="IPR036525">
    <property type="entry name" value="Tubulin/FtsZ_GTPase_sf"/>
</dbReference>
<dbReference type="PROSITE" id="PS01134">
    <property type="entry name" value="FTSZ_1"/>
    <property type="match status" value="1"/>
</dbReference>
<sequence length="624" mass="68259">MASNFKRMENTLNQGFTFDLPKGNSSIIKVIGVGGGGNNALMHMYEKGIHGVDFIICNTDAQTLDNNPVSNKVQLGISITEGLGAGADPEVGEKAAIESIDDIKAALGQNTKMVFITAGMGGGTGTGAAPVIAKIAKEMGILTVGIVTVPFSFEGRRRLEQAESGLEKLRNNVDSLIVINNDKLRQQFGNLGFKQGFSKADEVLTNAAKGMAEVITAPFTINIDFRDAKSVLQNSGTALMSTGSATGEKRAEEAVRKALDSPLLNDNKITGAKDVLLLIQSGTDEAHEATMDEIGLINDYIQSEAGNTANIIFGVGTDESLGEAIKVLVIATGFAKEKNTGHVEKEFINLHDRPERRESPFKTRKERGEDTAGDTIFLLDDEEDQPASPFFTSTKQDAIDKAAAEQDTQDFEKENLRLEDDSDEDEVLSIFSSDRDEDETVSFTFDFEGENPAEGGRNTGDFSFFINEPKEEEPKIQVKSNSGDPDTLGSSSKFGIENRSQSFSPVPAANIKEADAPIENTEEELPQKETETIVYEEEVEQFTIISKSVSAKAAERRNKLKEFNSRYQNFESDNDFETVPAFRRKNINISQENASEQQINTFLAEDQRGGFQVRENRFLNKDVD</sequence>
<keyword evidence="2 4" id="KW-0547">Nucleotide-binding</keyword>
<evidence type="ECO:0000313" key="11">
    <source>
        <dbReference type="Proteomes" id="UP000184335"/>
    </source>
</evidence>
<dbReference type="Proteomes" id="UP000184335">
    <property type="component" value="Unassembled WGS sequence"/>
</dbReference>
<accession>A0A1M6FMI8</accession>
<dbReference type="GO" id="GO:0000917">
    <property type="term" value="P:division septum assembly"/>
    <property type="evidence" value="ECO:0007669"/>
    <property type="project" value="UniProtKB-KW"/>
</dbReference>
<evidence type="ECO:0000256" key="5">
    <source>
        <dbReference type="NCBIfam" id="TIGR00065"/>
    </source>
</evidence>
<dbReference type="SMART" id="SM00865">
    <property type="entry name" value="Tubulin_C"/>
    <property type="match status" value="1"/>
</dbReference>
<comment type="function">
    <text evidence="4 6">Essential cell division protein that forms a contractile ring structure (Z ring) at the future cell division site. The regulation of the ring assembly controls the timing and the location of cell division. One of the functions of the FtsZ ring is to recruit other cell division proteins to the septum to produce a new cell wall between the dividing cells. Binds GTP and shows GTPase activity.</text>
</comment>
<dbReference type="InterPro" id="IPR045061">
    <property type="entry name" value="FtsZ/CetZ"/>
</dbReference>
<dbReference type="FunFam" id="3.40.50.1440:FF:000001">
    <property type="entry name" value="Cell division protein FtsZ"/>
    <property type="match status" value="1"/>
</dbReference>
<keyword evidence="3 4" id="KW-0342">GTP-binding</keyword>
<dbReference type="SUPFAM" id="SSF55307">
    <property type="entry name" value="Tubulin C-terminal domain-like"/>
    <property type="match status" value="1"/>
</dbReference>
<dbReference type="Gene3D" id="3.40.50.1440">
    <property type="entry name" value="Tubulin/FtsZ, GTPase domain"/>
    <property type="match status" value="1"/>
</dbReference>
<protein>
    <recommendedName>
        <fullName evidence="4 5">Cell division protein FtsZ</fullName>
    </recommendedName>
</protein>
<dbReference type="CDD" id="cd02201">
    <property type="entry name" value="FtsZ_type1"/>
    <property type="match status" value="1"/>
</dbReference>
<feature type="binding site" evidence="4">
    <location>
        <position position="154"/>
    </location>
    <ligand>
        <name>GTP</name>
        <dbReference type="ChEBI" id="CHEBI:37565"/>
    </ligand>
</feature>
<evidence type="ECO:0000313" key="10">
    <source>
        <dbReference type="EMBL" id="SHI98968.1"/>
    </source>
</evidence>
<feature type="compositionally biased region" description="Polar residues" evidence="7">
    <location>
        <begin position="478"/>
        <end position="504"/>
    </location>
</feature>
<dbReference type="STRING" id="1118202.SAMN05443429_10771"/>
<gene>
    <name evidence="4" type="primary">ftsZ</name>
    <name evidence="10" type="ORF">SAMN05443429_10771</name>
</gene>
<feature type="region of interest" description="Disordered" evidence="7">
    <location>
        <begin position="468"/>
        <end position="531"/>
    </location>
</feature>
<evidence type="ECO:0000256" key="3">
    <source>
        <dbReference type="ARBA" id="ARBA00023134"/>
    </source>
</evidence>